<dbReference type="EMBL" id="CADEBC010000858">
    <property type="protein sequence ID" value="CAB3261520.1"/>
    <property type="molecule type" value="Genomic_DNA"/>
</dbReference>
<accession>A0A8S1BH46</accession>
<feature type="domain" description="MADF" evidence="1">
    <location>
        <begin position="8"/>
        <end position="80"/>
    </location>
</feature>
<name>A0A8S1BH46_ARCPL</name>
<gene>
    <name evidence="2" type="ORF">APLA_LOCUS17942</name>
</gene>
<evidence type="ECO:0000313" key="2">
    <source>
        <dbReference type="EMBL" id="CAB3261520.1"/>
    </source>
</evidence>
<comment type="caution">
    <text evidence="2">The sequence shown here is derived from an EMBL/GenBank/DDBJ whole genome shotgun (WGS) entry which is preliminary data.</text>
</comment>
<dbReference type="PROSITE" id="PS51029">
    <property type="entry name" value="MADF"/>
    <property type="match status" value="1"/>
</dbReference>
<dbReference type="AlphaFoldDB" id="A0A8S1BH46"/>
<evidence type="ECO:0000259" key="1">
    <source>
        <dbReference type="PROSITE" id="PS51029"/>
    </source>
</evidence>
<dbReference type="OrthoDB" id="6159213at2759"/>
<dbReference type="InterPro" id="IPR039353">
    <property type="entry name" value="TF_Adf1"/>
</dbReference>
<reference evidence="2 3" key="1">
    <citation type="submission" date="2020-04" db="EMBL/GenBank/DDBJ databases">
        <authorList>
            <person name="Wallbank WR R."/>
            <person name="Pardo Diaz C."/>
            <person name="Kozak K."/>
            <person name="Martin S."/>
            <person name="Jiggins C."/>
            <person name="Moest M."/>
            <person name="Warren A I."/>
            <person name="Byers J.R.P. K."/>
            <person name="Montejo-Kovacevich G."/>
            <person name="Yen C E."/>
        </authorList>
    </citation>
    <scope>NUCLEOTIDE SEQUENCE [LARGE SCALE GENOMIC DNA]</scope>
</reference>
<protein>
    <recommendedName>
        <fullName evidence="1">MADF domain-containing protein</fullName>
    </recommendedName>
</protein>
<dbReference type="InterPro" id="IPR006578">
    <property type="entry name" value="MADF-dom"/>
</dbReference>
<evidence type="ECO:0000313" key="3">
    <source>
        <dbReference type="Proteomes" id="UP000494106"/>
    </source>
</evidence>
<dbReference type="PANTHER" id="PTHR12243:SF69">
    <property type="entry name" value="SI:CH73-59F11.3"/>
    <property type="match status" value="1"/>
</dbReference>
<dbReference type="PANTHER" id="PTHR12243">
    <property type="entry name" value="MADF DOMAIN TRANSCRIPTION FACTOR"/>
    <property type="match status" value="1"/>
</dbReference>
<proteinExistence type="predicted"/>
<keyword evidence="3" id="KW-1185">Reference proteome</keyword>
<dbReference type="Proteomes" id="UP000494106">
    <property type="component" value="Unassembled WGS sequence"/>
</dbReference>
<sequence>MDVENNEVLIAMVFDRPALWDKKSKFYSSRKVVDRCWKEISLEMKQDEYTLRKKWRYLRDQFAVEFGKITNRRRWDFICA</sequence>
<dbReference type="GO" id="GO:0005667">
    <property type="term" value="C:transcription regulator complex"/>
    <property type="evidence" value="ECO:0007669"/>
    <property type="project" value="TreeGrafter"/>
</dbReference>
<dbReference type="GO" id="GO:0006357">
    <property type="term" value="P:regulation of transcription by RNA polymerase II"/>
    <property type="evidence" value="ECO:0007669"/>
    <property type="project" value="TreeGrafter"/>
</dbReference>
<dbReference type="Pfam" id="PF10545">
    <property type="entry name" value="MADF_DNA_bdg"/>
    <property type="match status" value="1"/>
</dbReference>
<dbReference type="GO" id="GO:0005634">
    <property type="term" value="C:nucleus"/>
    <property type="evidence" value="ECO:0007669"/>
    <property type="project" value="TreeGrafter"/>
</dbReference>
<dbReference type="SMART" id="SM00595">
    <property type="entry name" value="MADF"/>
    <property type="match status" value="1"/>
</dbReference>
<organism evidence="2 3">
    <name type="scientific">Arctia plantaginis</name>
    <name type="common">Wood tiger moth</name>
    <name type="synonym">Phalaena plantaginis</name>
    <dbReference type="NCBI Taxonomy" id="874455"/>
    <lineage>
        <taxon>Eukaryota</taxon>
        <taxon>Metazoa</taxon>
        <taxon>Ecdysozoa</taxon>
        <taxon>Arthropoda</taxon>
        <taxon>Hexapoda</taxon>
        <taxon>Insecta</taxon>
        <taxon>Pterygota</taxon>
        <taxon>Neoptera</taxon>
        <taxon>Endopterygota</taxon>
        <taxon>Lepidoptera</taxon>
        <taxon>Glossata</taxon>
        <taxon>Ditrysia</taxon>
        <taxon>Noctuoidea</taxon>
        <taxon>Erebidae</taxon>
        <taxon>Arctiinae</taxon>
        <taxon>Arctia</taxon>
    </lineage>
</organism>